<dbReference type="GO" id="GO:0016602">
    <property type="term" value="C:CCAAT-binding factor complex"/>
    <property type="evidence" value="ECO:0007669"/>
    <property type="project" value="InterPro"/>
</dbReference>
<keyword evidence="3 7" id="KW-0238">DNA-binding</keyword>
<feature type="compositionally biased region" description="Basic and acidic residues" evidence="8">
    <location>
        <begin position="36"/>
        <end position="46"/>
    </location>
</feature>
<keyword evidence="5 7" id="KW-0804">Transcription</keyword>
<dbReference type="PROSITE" id="PS51152">
    <property type="entry name" value="NFYA_HAP2_2"/>
    <property type="match status" value="1"/>
</dbReference>
<dbReference type="OrthoDB" id="1097733at2759"/>
<feature type="region of interest" description="Disordered" evidence="8">
    <location>
        <begin position="1"/>
        <end position="47"/>
    </location>
</feature>
<evidence type="ECO:0000256" key="7">
    <source>
        <dbReference type="RuleBase" id="RU367155"/>
    </source>
</evidence>
<evidence type="ECO:0000256" key="5">
    <source>
        <dbReference type="ARBA" id="ARBA00023163"/>
    </source>
</evidence>
<evidence type="ECO:0000256" key="1">
    <source>
        <dbReference type="ARBA" id="ARBA00004123"/>
    </source>
</evidence>
<keyword evidence="2 7" id="KW-0805">Transcription regulation</keyword>
<feature type="region of interest" description="Disordered" evidence="8">
    <location>
        <begin position="133"/>
        <end position="153"/>
    </location>
</feature>
<evidence type="ECO:0000313" key="10">
    <source>
        <dbReference type="Proteomes" id="UP000191024"/>
    </source>
</evidence>
<sequence length="260" mass="29051">MDGDKDYPPLEAGLEPFNDADEQTTGKQSVPEDANESLKTDPKTTDNDINAANLYLYNQLSTQPNSGGTNTREVSTIELTSNDIEKGPQPTSSAAESLPQGSKLSIQPIQGQQSQVIIDKYHKDLREQLQSMYPETSDPAKSRIPGTAVPEPTEQPFYVNAKQYYRILKRRYARAKLEENLKVSRERRPYLHESRHKHAMRRPRGQGGRFLTAAEIAEMKKTETKSPYPAEQQKSTSVVPDGNADLADGDAEESDTIEQQ</sequence>
<keyword evidence="10" id="KW-1185">Reference proteome</keyword>
<dbReference type="EMBL" id="LT598463">
    <property type="protein sequence ID" value="SCU86404.1"/>
    <property type="molecule type" value="Genomic_DNA"/>
</dbReference>
<feature type="compositionally biased region" description="Acidic residues" evidence="8">
    <location>
        <begin position="247"/>
        <end position="260"/>
    </location>
</feature>
<comment type="subcellular location">
    <subcellularLocation>
        <location evidence="1 7">Nucleus</location>
    </subcellularLocation>
</comment>
<evidence type="ECO:0000256" key="6">
    <source>
        <dbReference type="ARBA" id="ARBA00023242"/>
    </source>
</evidence>
<name>A0A1G4J8X4_9SACH</name>
<dbReference type="PRINTS" id="PR00616">
    <property type="entry name" value="CCAATSUBUNTB"/>
</dbReference>
<keyword evidence="6 7" id="KW-0539">Nucleus</keyword>
<accession>A0A1G4J8X4</accession>
<proteinExistence type="inferred from homology"/>
<evidence type="ECO:0000256" key="2">
    <source>
        <dbReference type="ARBA" id="ARBA00023015"/>
    </source>
</evidence>
<dbReference type="SMART" id="SM00521">
    <property type="entry name" value="CBF"/>
    <property type="match status" value="1"/>
</dbReference>
<feature type="region of interest" description="Disordered" evidence="8">
    <location>
        <begin position="60"/>
        <end position="111"/>
    </location>
</feature>
<feature type="compositionally biased region" description="Polar residues" evidence="8">
    <location>
        <begin position="89"/>
        <end position="111"/>
    </location>
</feature>
<dbReference type="Proteomes" id="UP000191024">
    <property type="component" value="Chromosome D"/>
</dbReference>
<gene>
    <name evidence="9" type="ORF">LAMI_0D01926G</name>
</gene>
<reference evidence="9 10" key="1">
    <citation type="submission" date="2016-03" db="EMBL/GenBank/DDBJ databases">
        <authorList>
            <person name="Devillers H."/>
        </authorList>
    </citation>
    <scope>NUCLEOTIDE SEQUENCE [LARGE SCALE GENOMIC DNA]</scope>
    <source>
        <strain evidence="9">CBS 11717</strain>
    </source>
</reference>
<evidence type="ECO:0000256" key="8">
    <source>
        <dbReference type="SAM" id="MobiDB-lite"/>
    </source>
</evidence>
<dbReference type="AlphaFoldDB" id="A0A1G4J8X4"/>
<feature type="region of interest" description="Disordered" evidence="8">
    <location>
        <begin position="188"/>
        <end position="260"/>
    </location>
</feature>
<evidence type="ECO:0000256" key="4">
    <source>
        <dbReference type="ARBA" id="ARBA00023159"/>
    </source>
</evidence>
<dbReference type="PROSITE" id="PS00686">
    <property type="entry name" value="NFYA_HAP2_1"/>
    <property type="match status" value="1"/>
</dbReference>
<evidence type="ECO:0000313" key="9">
    <source>
        <dbReference type="EMBL" id="SCU86404.1"/>
    </source>
</evidence>
<dbReference type="InterPro" id="IPR001289">
    <property type="entry name" value="NFYA"/>
</dbReference>
<evidence type="ECO:0000256" key="3">
    <source>
        <dbReference type="ARBA" id="ARBA00023125"/>
    </source>
</evidence>
<dbReference type="PANTHER" id="PTHR12632">
    <property type="entry name" value="TRANSCRIPTION FACTOR NF-Y ALPHA-RELATED"/>
    <property type="match status" value="1"/>
</dbReference>
<keyword evidence="4" id="KW-0010">Activator</keyword>
<organism evidence="9 10">
    <name type="scientific">Lachancea mirantina</name>
    <dbReference type="NCBI Taxonomy" id="1230905"/>
    <lineage>
        <taxon>Eukaryota</taxon>
        <taxon>Fungi</taxon>
        <taxon>Dikarya</taxon>
        <taxon>Ascomycota</taxon>
        <taxon>Saccharomycotina</taxon>
        <taxon>Saccharomycetes</taxon>
        <taxon>Saccharomycetales</taxon>
        <taxon>Saccharomycetaceae</taxon>
        <taxon>Lachancea</taxon>
    </lineage>
</organism>
<feature type="compositionally biased region" description="Basic residues" evidence="8">
    <location>
        <begin position="194"/>
        <end position="204"/>
    </location>
</feature>
<dbReference type="Gene3D" id="6.10.250.2430">
    <property type="match status" value="1"/>
</dbReference>
<comment type="similarity">
    <text evidence="7">Belongs to the NFYA/HAP2 subunit family.</text>
</comment>
<comment type="subunit">
    <text evidence="7">Heterotrimer.</text>
</comment>
<dbReference type="STRING" id="1230905.A0A1G4J8X4"/>
<dbReference type="Pfam" id="PF02045">
    <property type="entry name" value="CBFB_NFYA"/>
    <property type="match status" value="1"/>
</dbReference>
<protein>
    <recommendedName>
        <fullName evidence="7">Transcriptional activator HAP2</fullName>
    </recommendedName>
</protein>
<dbReference type="GO" id="GO:0003677">
    <property type="term" value="F:DNA binding"/>
    <property type="evidence" value="ECO:0007669"/>
    <property type="project" value="UniProtKB-KW"/>
</dbReference>
<comment type="function">
    <text evidence="7">Component of the sequence-specific heterotrimeric transcription factor (NF-Y) which specifically recognizes a 5'-CCAAT-3' box motif found in the promoters of its target genes.</text>
</comment>
<dbReference type="InterPro" id="IPR018362">
    <property type="entry name" value="CCAAT-binding_factor_CS"/>
</dbReference>
<dbReference type="GO" id="GO:0003700">
    <property type="term" value="F:DNA-binding transcription factor activity"/>
    <property type="evidence" value="ECO:0007669"/>
    <property type="project" value="UniProtKB-UniRule"/>
</dbReference>
<feature type="compositionally biased region" description="Polar residues" evidence="8">
    <location>
        <begin position="60"/>
        <end position="82"/>
    </location>
</feature>